<dbReference type="InterPro" id="IPR029017">
    <property type="entry name" value="Enolase-like_N"/>
</dbReference>
<keyword evidence="2" id="KW-1185">Reference proteome</keyword>
<evidence type="ECO:0000313" key="1">
    <source>
        <dbReference type="EMBL" id="KAK8973799.1"/>
    </source>
</evidence>
<evidence type="ECO:0000313" key="2">
    <source>
        <dbReference type="Proteomes" id="UP001396334"/>
    </source>
</evidence>
<comment type="caution">
    <text evidence="1">The sequence shown here is derived from an EMBL/GenBank/DDBJ whole genome shotgun (WGS) entry which is preliminary data.</text>
</comment>
<accession>A0ABR2NCD3</accession>
<proteinExistence type="predicted"/>
<name>A0ABR2NCD3_9ROSI</name>
<gene>
    <name evidence="1" type="ORF">V6N11_032929</name>
</gene>
<sequence>MDDTDWSYLLCLELPICLPSEIKSVKAHQIFDSRGNPTIELVIVSHDLIWQNFAPAQRASSPILLKPPIEAVIVESVFTFQFPHFLAFFQL</sequence>
<dbReference type="Proteomes" id="UP001396334">
    <property type="component" value="Unassembled WGS sequence"/>
</dbReference>
<organism evidence="1 2">
    <name type="scientific">Hibiscus sabdariffa</name>
    <name type="common">roselle</name>
    <dbReference type="NCBI Taxonomy" id="183260"/>
    <lineage>
        <taxon>Eukaryota</taxon>
        <taxon>Viridiplantae</taxon>
        <taxon>Streptophyta</taxon>
        <taxon>Embryophyta</taxon>
        <taxon>Tracheophyta</taxon>
        <taxon>Spermatophyta</taxon>
        <taxon>Magnoliopsida</taxon>
        <taxon>eudicotyledons</taxon>
        <taxon>Gunneridae</taxon>
        <taxon>Pentapetalae</taxon>
        <taxon>rosids</taxon>
        <taxon>malvids</taxon>
        <taxon>Malvales</taxon>
        <taxon>Malvaceae</taxon>
        <taxon>Malvoideae</taxon>
        <taxon>Hibiscus</taxon>
    </lineage>
</organism>
<dbReference type="EMBL" id="JBBPBN010000176">
    <property type="protein sequence ID" value="KAK8973799.1"/>
    <property type="molecule type" value="Genomic_DNA"/>
</dbReference>
<protein>
    <recommendedName>
        <fullName evidence="3">Enolase N-terminal domain-containing protein</fullName>
    </recommendedName>
</protein>
<evidence type="ECO:0008006" key="3">
    <source>
        <dbReference type="Google" id="ProtNLM"/>
    </source>
</evidence>
<dbReference type="Gene3D" id="3.30.390.10">
    <property type="entry name" value="Enolase-like, N-terminal domain"/>
    <property type="match status" value="1"/>
</dbReference>
<dbReference type="SUPFAM" id="SSF54826">
    <property type="entry name" value="Enolase N-terminal domain-like"/>
    <property type="match status" value="1"/>
</dbReference>
<reference evidence="1 2" key="1">
    <citation type="journal article" date="2024" name="G3 (Bethesda)">
        <title>Genome assembly of Hibiscus sabdariffa L. provides insights into metabolisms of medicinal natural products.</title>
        <authorList>
            <person name="Kim T."/>
        </authorList>
    </citation>
    <scope>NUCLEOTIDE SEQUENCE [LARGE SCALE GENOMIC DNA]</scope>
    <source>
        <strain evidence="1">TK-2024</strain>
        <tissue evidence="1">Old leaves</tissue>
    </source>
</reference>